<name>A0A392RQB7_9FABA</name>
<dbReference type="Proteomes" id="UP000265520">
    <property type="component" value="Unassembled WGS sequence"/>
</dbReference>
<comment type="caution">
    <text evidence="1">The sequence shown here is derived from an EMBL/GenBank/DDBJ whole genome shotgun (WGS) entry which is preliminary data.</text>
</comment>
<accession>A0A392RQB7</accession>
<organism evidence="1 2">
    <name type="scientific">Trifolium medium</name>
    <dbReference type="NCBI Taxonomy" id="97028"/>
    <lineage>
        <taxon>Eukaryota</taxon>
        <taxon>Viridiplantae</taxon>
        <taxon>Streptophyta</taxon>
        <taxon>Embryophyta</taxon>
        <taxon>Tracheophyta</taxon>
        <taxon>Spermatophyta</taxon>
        <taxon>Magnoliopsida</taxon>
        <taxon>eudicotyledons</taxon>
        <taxon>Gunneridae</taxon>
        <taxon>Pentapetalae</taxon>
        <taxon>rosids</taxon>
        <taxon>fabids</taxon>
        <taxon>Fabales</taxon>
        <taxon>Fabaceae</taxon>
        <taxon>Papilionoideae</taxon>
        <taxon>50 kb inversion clade</taxon>
        <taxon>NPAAA clade</taxon>
        <taxon>Hologalegina</taxon>
        <taxon>IRL clade</taxon>
        <taxon>Trifolieae</taxon>
        <taxon>Trifolium</taxon>
    </lineage>
</organism>
<dbReference type="EMBL" id="LXQA010254002">
    <property type="protein sequence ID" value="MCI38284.1"/>
    <property type="molecule type" value="Genomic_DNA"/>
</dbReference>
<proteinExistence type="predicted"/>
<evidence type="ECO:0000313" key="1">
    <source>
        <dbReference type="EMBL" id="MCI38284.1"/>
    </source>
</evidence>
<protein>
    <submittedName>
        <fullName evidence="1">Uncharacterized protein</fullName>
    </submittedName>
</protein>
<reference evidence="1 2" key="1">
    <citation type="journal article" date="2018" name="Front. Plant Sci.">
        <title>Red Clover (Trifolium pratense) and Zigzag Clover (T. medium) - A Picture of Genomic Similarities and Differences.</title>
        <authorList>
            <person name="Dluhosova J."/>
            <person name="Istvanek J."/>
            <person name="Nedelnik J."/>
            <person name="Repkova J."/>
        </authorList>
    </citation>
    <scope>NUCLEOTIDE SEQUENCE [LARGE SCALE GENOMIC DNA]</scope>
    <source>
        <strain evidence="2">cv. 10/8</strain>
        <tissue evidence="1">Leaf</tissue>
    </source>
</reference>
<dbReference type="AlphaFoldDB" id="A0A392RQB7"/>
<sequence>RPEEHCMVVQRRTAGHTKEEYTEMLLELALPCKDWRYDSHGRRSRLQATEMELIAKAWPK</sequence>
<keyword evidence="2" id="KW-1185">Reference proteome</keyword>
<feature type="non-terminal residue" evidence="1">
    <location>
        <position position="1"/>
    </location>
</feature>
<evidence type="ECO:0000313" key="2">
    <source>
        <dbReference type="Proteomes" id="UP000265520"/>
    </source>
</evidence>